<dbReference type="InterPro" id="IPR009057">
    <property type="entry name" value="Homeodomain-like_sf"/>
</dbReference>
<dbReference type="InterPro" id="IPR028082">
    <property type="entry name" value="Peripla_BP_I"/>
</dbReference>
<keyword evidence="1" id="KW-0805">Transcription regulation</keyword>
<evidence type="ECO:0000313" key="5">
    <source>
        <dbReference type="EMBL" id="GHC47351.1"/>
    </source>
</evidence>
<dbReference type="Gene3D" id="3.40.50.2300">
    <property type="match status" value="2"/>
</dbReference>
<reference evidence="5" key="2">
    <citation type="submission" date="2020-09" db="EMBL/GenBank/DDBJ databases">
        <authorList>
            <person name="Sun Q."/>
            <person name="Kim S."/>
        </authorList>
    </citation>
    <scope>NUCLEOTIDE SEQUENCE</scope>
    <source>
        <strain evidence="5">KCTC 12988</strain>
    </source>
</reference>
<dbReference type="SMART" id="SM00342">
    <property type="entry name" value="HTH_ARAC"/>
    <property type="match status" value="1"/>
</dbReference>
<dbReference type="Pfam" id="PF12833">
    <property type="entry name" value="HTH_18"/>
    <property type="match status" value="1"/>
</dbReference>
<protein>
    <submittedName>
        <fullName evidence="5">XylR family transcriptional regulator</fullName>
    </submittedName>
</protein>
<dbReference type="PANTHER" id="PTHR30146:SF24">
    <property type="entry name" value="XYLOSE OPERON REGULATORY PROTEIN"/>
    <property type="match status" value="1"/>
</dbReference>
<sequence>MVEALHGYGPRILNGLARWVHSHPGWRVSFFDGERSELARMVATWQGDGIICTISDNDFLEAARSRDIPVVNVAGRFYESYQTSVISDNFACGRLAAEYFLNRGFKNFALAGATEASFSSNRATGYVQALEEHGHRASILQNPLGEEQALADWLKTLPLPCAIFCPSDRRAASVLEAAYLAKLNVPEDLSVLGIGDHKQLCELCTPPLSSVDCDMELRGFEAASLLSRLMAGEERPNEPLLVAPTGVVTRRSSDIYAFEDPDLVKALRYIYENAHKTIKVNDVVAATSISRRSLENRFRHQFHHSLHDEIWRVHFDLAKHLLTTTDLGLQQVAEQSGFRTASGLANLFKQKTGVTPRTYRSEHRR</sequence>
<keyword evidence="2" id="KW-0238">DNA-binding</keyword>
<dbReference type="PROSITE" id="PS01124">
    <property type="entry name" value="HTH_ARAC_FAMILY_2"/>
    <property type="match status" value="1"/>
</dbReference>
<dbReference type="SUPFAM" id="SSF53822">
    <property type="entry name" value="Periplasmic binding protein-like I"/>
    <property type="match status" value="1"/>
</dbReference>
<proteinExistence type="predicted"/>
<name>A0A918TGS6_9BACT</name>
<dbReference type="GO" id="GO:0000976">
    <property type="term" value="F:transcription cis-regulatory region binding"/>
    <property type="evidence" value="ECO:0007669"/>
    <property type="project" value="TreeGrafter"/>
</dbReference>
<evidence type="ECO:0000256" key="2">
    <source>
        <dbReference type="ARBA" id="ARBA00023125"/>
    </source>
</evidence>
<dbReference type="SUPFAM" id="SSF46689">
    <property type="entry name" value="Homeodomain-like"/>
    <property type="match status" value="1"/>
</dbReference>
<evidence type="ECO:0000256" key="3">
    <source>
        <dbReference type="ARBA" id="ARBA00023163"/>
    </source>
</evidence>
<reference evidence="5" key="1">
    <citation type="journal article" date="2014" name="Int. J. Syst. Evol. Microbiol.">
        <title>Complete genome sequence of Corynebacterium casei LMG S-19264T (=DSM 44701T), isolated from a smear-ripened cheese.</title>
        <authorList>
            <consortium name="US DOE Joint Genome Institute (JGI-PGF)"/>
            <person name="Walter F."/>
            <person name="Albersmeier A."/>
            <person name="Kalinowski J."/>
            <person name="Ruckert C."/>
        </authorList>
    </citation>
    <scope>NUCLEOTIDE SEQUENCE</scope>
    <source>
        <strain evidence="5">KCTC 12988</strain>
    </source>
</reference>
<organism evidence="5 6">
    <name type="scientific">Roseibacillus persicicus</name>
    <dbReference type="NCBI Taxonomy" id="454148"/>
    <lineage>
        <taxon>Bacteria</taxon>
        <taxon>Pseudomonadati</taxon>
        <taxon>Verrucomicrobiota</taxon>
        <taxon>Verrucomicrobiia</taxon>
        <taxon>Verrucomicrobiales</taxon>
        <taxon>Verrucomicrobiaceae</taxon>
        <taxon>Roseibacillus</taxon>
    </lineage>
</organism>
<dbReference type="InterPro" id="IPR018060">
    <property type="entry name" value="HTH_AraC"/>
</dbReference>
<evidence type="ECO:0000256" key="1">
    <source>
        <dbReference type="ARBA" id="ARBA00023015"/>
    </source>
</evidence>
<evidence type="ECO:0000313" key="6">
    <source>
        <dbReference type="Proteomes" id="UP000644507"/>
    </source>
</evidence>
<dbReference type="AlphaFoldDB" id="A0A918TGS6"/>
<comment type="caution">
    <text evidence="5">The sequence shown here is derived from an EMBL/GenBank/DDBJ whole genome shotgun (WGS) entry which is preliminary data.</text>
</comment>
<gene>
    <name evidence="5" type="ORF">GCM10007100_11310</name>
</gene>
<dbReference type="PANTHER" id="PTHR30146">
    <property type="entry name" value="LACI-RELATED TRANSCRIPTIONAL REPRESSOR"/>
    <property type="match status" value="1"/>
</dbReference>
<accession>A0A918TGS6</accession>
<dbReference type="InterPro" id="IPR046335">
    <property type="entry name" value="LacI/GalR-like_sensor"/>
</dbReference>
<dbReference type="Pfam" id="PF13377">
    <property type="entry name" value="Peripla_BP_3"/>
    <property type="match status" value="1"/>
</dbReference>
<dbReference type="CDD" id="cd01543">
    <property type="entry name" value="PBP1_XylR"/>
    <property type="match status" value="1"/>
</dbReference>
<keyword evidence="6" id="KW-1185">Reference proteome</keyword>
<feature type="domain" description="HTH araC/xylS-type" evidence="4">
    <location>
        <begin position="264"/>
        <end position="362"/>
    </location>
</feature>
<keyword evidence="3" id="KW-0804">Transcription</keyword>
<dbReference type="GO" id="GO:0003700">
    <property type="term" value="F:DNA-binding transcription factor activity"/>
    <property type="evidence" value="ECO:0007669"/>
    <property type="project" value="InterPro"/>
</dbReference>
<dbReference type="EMBL" id="BMXI01000004">
    <property type="protein sequence ID" value="GHC47351.1"/>
    <property type="molecule type" value="Genomic_DNA"/>
</dbReference>
<dbReference type="Gene3D" id="1.10.10.60">
    <property type="entry name" value="Homeodomain-like"/>
    <property type="match status" value="1"/>
</dbReference>
<evidence type="ECO:0000259" key="4">
    <source>
        <dbReference type="PROSITE" id="PS01124"/>
    </source>
</evidence>
<dbReference type="Proteomes" id="UP000644507">
    <property type="component" value="Unassembled WGS sequence"/>
</dbReference>